<dbReference type="PANTHER" id="PTHR35273">
    <property type="entry name" value="ALPHA-1,4 POLYGALACTOSAMINIDASE, PUTATIVE (AFU_ORTHOLOGUE AFUA_3G07890)-RELATED"/>
    <property type="match status" value="1"/>
</dbReference>
<dbReference type="InterPro" id="IPR013785">
    <property type="entry name" value="Aldolase_TIM"/>
</dbReference>
<sequence>MGNTRNHSAFARWIGGLAAGLCVATASACGSGGGDEDPSPIISPTPSPQPSASPSPTGSASSWWRPARATSWQWQLSGTLNTRYDVAVYDIDLFTTDAATIAALHGQGHRVICYFSAGSSEKGRPDDALIPSSDRGKVLSGWPDERWLKTDSAAVREVMTARLDLARTKGCDAVEPDNVDGYANDNGLGLTAAMQLDYNRFLASEAHARGLGVGLKNDTDQLALLQPAFDFAINEQCHEYDECGGYSVFLDAGKPVFVAEYADRYRTNSNGARDAMCAASRQQGVRTLVLPLALDDSYRFACD</sequence>
<feature type="compositionally biased region" description="Pro residues" evidence="1">
    <location>
        <begin position="41"/>
        <end position="53"/>
    </location>
</feature>
<comment type="caution">
    <text evidence="4">The sequence shown here is derived from an EMBL/GenBank/DDBJ whole genome shotgun (WGS) entry which is preliminary data.</text>
</comment>
<proteinExistence type="predicted"/>
<dbReference type="AlphaFoldDB" id="A0A147I4X3"/>
<feature type="signal peptide" evidence="2">
    <location>
        <begin position="1"/>
        <end position="28"/>
    </location>
</feature>
<name>A0A147I4X3_9SPHN</name>
<feature type="chain" id="PRO_5007548236" evidence="2">
    <location>
        <begin position="29"/>
        <end position="303"/>
    </location>
</feature>
<dbReference type="Proteomes" id="UP000072867">
    <property type="component" value="Unassembled WGS sequence"/>
</dbReference>
<evidence type="ECO:0000313" key="5">
    <source>
        <dbReference type="Proteomes" id="UP000072867"/>
    </source>
</evidence>
<evidence type="ECO:0000256" key="1">
    <source>
        <dbReference type="SAM" id="MobiDB-lite"/>
    </source>
</evidence>
<evidence type="ECO:0000256" key="2">
    <source>
        <dbReference type="SAM" id="SignalP"/>
    </source>
</evidence>
<protein>
    <submittedName>
        <fullName evidence="4">Endo alpha-1,4 polygalactosaminidase</fullName>
    </submittedName>
</protein>
<dbReference type="STRING" id="33051.SB4_00205"/>
<dbReference type="PROSITE" id="PS51257">
    <property type="entry name" value="PROKAR_LIPOPROTEIN"/>
    <property type="match status" value="1"/>
</dbReference>
<feature type="region of interest" description="Disordered" evidence="1">
    <location>
        <begin position="33"/>
        <end position="64"/>
    </location>
</feature>
<dbReference type="PANTHER" id="PTHR35273:SF2">
    <property type="entry name" value="ALPHA-GALACTOSIDASE"/>
    <property type="match status" value="1"/>
</dbReference>
<dbReference type="Gene3D" id="3.20.20.70">
    <property type="entry name" value="Aldolase class I"/>
    <property type="match status" value="1"/>
</dbReference>
<organism evidence="4 5">
    <name type="scientific">Sphingomonas sanguinis</name>
    <dbReference type="NCBI Taxonomy" id="33051"/>
    <lineage>
        <taxon>Bacteria</taxon>
        <taxon>Pseudomonadati</taxon>
        <taxon>Pseudomonadota</taxon>
        <taxon>Alphaproteobacteria</taxon>
        <taxon>Sphingomonadales</taxon>
        <taxon>Sphingomonadaceae</taxon>
        <taxon>Sphingomonas</taxon>
    </lineage>
</organism>
<dbReference type="EMBL" id="LDTD01000020">
    <property type="protein sequence ID" value="KTT73446.1"/>
    <property type="molecule type" value="Genomic_DNA"/>
</dbReference>
<dbReference type="Pfam" id="PF03537">
    <property type="entry name" value="Glyco_hydro_114"/>
    <property type="match status" value="1"/>
</dbReference>
<accession>A0A147I4X3</accession>
<dbReference type="InterPro" id="IPR017853">
    <property type="entry name" value="GH"/>
</dbReference>
<evidence type="ECO:0000259" key="3">
    <source>
        <dbReference type="Pfam" id="PF03537"/>
    </source>
</evidence>
<dbReference type="SUPFAM" id="SSF51445">
    <property type="entry name" value="(Trans)glycosidases"/>
    <property type="match status" value="1"/>
</dbReference>
<keyword evidence="2" id="KW-0732">Signal</keyword>
<reference evidence="4 5" key="1">
    <citation type="journal article" date="2016" name="Front. Microbiol.">
        <title>Genomic Resource of Rice Seed Associated Bacteria.</title>
        <authorList>
            <person name="Midha S."/>
            <person name="Bansal K."/>
            <person name="Sharma S."/>
            <person name="Kumar N."/>
            <person name="Patil P.P."/>
            <person name="Chaudhry V."/>
            <person name="Patil P.B."/>
        </authorList>
    </citation>
    <scope>NUCLEOTIDE SEQUENCE [LARGE SCALE GENOMIC DNA]</scope>
    <source>
        <strain evidence="4 5">NS319</strain>
    </source>
</reference>
<gene>
    <name evidence="4" type="ORF">NS319_03085</name>
</gene>
<dbReference type="PATRIC" id="fig|33051.3.peg.1361"/>
<evidence type="ECO:0000313" key="4">
    <source>
        <dbReference type="EMBL" id="KTT73446.1"/>
    </source>
</evidence>
<feature type="domain" description="Glycoside-hydrolase family GH114 TIM-barrel" evidence="3">
    <location>
        <begin position="71"/>
        <end position="297"/>
    </location>
</feature>
<dbReference type="InterPro" id="IPR004352">
    <property type="entry name" value="GH114_TIM-barrel"/>
</dbReference>